<dbReference type="Pfam" id="PF13609">
    <property type="entry name" value="Porin_4"/>
    <property type="match status" value="1"/>
</dbReference>
<proteinExistence type="predicted"/>
<evidence type="ECO:0000313" key="7">
    <source>
        <dbReference type="Proteomes" id="UP000031670"/>
    </source>
</evidence>
<accession>A0A0B8P637</accession>
<dbReference type="PANTHER" id="PTHR34501">
    <property type="entry name" value="PROTEIN YDDL-RELATED"/>
    <property type="match status" value="1"/>
</dbReference>
<dbReference type="SUPFAM" id="SSF56935">
    <property type="entry name" value="Porins"/>
    <property type="match status" value="1"/>
</dbReference>
<dbReference type="EMBL" id="BBSA01000001">
    <property type="protein sequence ID" value="GAM59987.1"/>
    <property type="molecule type" value="Genomic_DNA"/>
</dbReference>
<evidence type="ECO:0000256" key="3">
    <source>
        <dbReference type="ARBA" id="ARBA00023136"/>
    </source>
</evidence>
<feature type="chain" id="PRO_5002122900" evidence="4">
    <location>
        <begin position="22"/>
        <end position="337"/>
    </location>
</feature>
<comment type="caution">
    <text evidence="6">The sequence shown here is derived from an EMBL/GenBank/DDBJ whole genome shotgun (WGS) entry which is preliminary data.</text>
</comment>
<evidence type="ECO:0000313" key="6">
    <source>
        <dbReference type="EMBL" id="GAM59987.1"/>
    </source>
</evidence>
<feature type="domain" description="Porin" evidence="5">
    <location>
        <begin position="8"/>
        <end position="318"/>
    </location>
</feature>
<dbReference type="InterPro" id="IPR023614">
    <property type="entry name" value="Porin_dom_sf"/>
</dbReference>
<protein>
    <submittedName>
        <fullName evidence="6">Outer membrane protein ompU</fullName>
    </submittedName>
</protein>
<feature type="signal peptide" evidence="4">
    <location>
        <begin position="1"/>
        <end position="21"/>
    </location>
</feature>
<dbReference type="InterPro" id="IPR050298">
    <property type="entry name" value="Gram-neg_bact_OMP"/>
</dbReference>
<dbReference type="GO" id="GO:0009279">
    <property type="term" value="C:cell outer membrane"/>
    <property type="evidence" value="ECO:0007669"/>
    <property type="project" value="UniProtKB-SubCell"/>
</dbReference>
<evidence type="ECO:0000259" key="5">
    <source>
        <dbReference type="Pfam" id="PF13609"/>
    </source>
</evidence>
<sequence length="337" mass="36144">MKKLTLTAIAVASAFAASANAAEVYNADNLALSVGGRVEARTELSDKGKDDVLKADKREGQDDISRARINIDAKTNITDSVFAHGFFEKEFRKDAANGDNDTRYLFVGIGNENNELQYGKTDGSLGLITDYTDILNTYGAEASSKSATADRADNQLLYIGNYGDLTVKANFNGGGAAVSKSFFDDNGVKVPNKDINSTIDKGYGAAASYDFGMFKLGAGYANETHTGNAKDSDNILVGLGSNVTDALYLSALYVNGSQLGDDFQGYELAGSYAFTEKLTLASTFTSANFDSEKDDRNQAALDLGYQFTSYFKTYAGISKKFTQDEELKGMLGAKVTF</sequence>
<name>A0A0B8P637_9VIBR</name>
<dbReference type="Proteomes" id="UP000031670">
    <property type="component" value="Unassembled WGS sequence"/>
</dbReference>
<dbReference type="AlphaFoldDB" id="A0A0B8P637"/>
<organism evidence="6 7">
    <name type="scientific">Vibrio ishigakensis</name>
    <dbReference type="NCBI Taxonomy" id="1481914"/>
    <lineage>
        <taxon>Bacteria</taxon>
        <taxon>Pseudomonadati</taxon>
        <taxon>Pseudomonadota</taxon>
        <taxon>Gammaproteobacteria</taxon>
        <taxon>Vibrionales</taxon>
        <taxon>Vibrionaceae</taxon>
        <taxon>Vibrio</taxon>
    </lineage>
</organism>
<evidence type="ECO:0000256" key="2">
    <source>
        <dbReference type="ARBA" id="ARBA00022729"/>
    </source>
</evidence>
<dbReference type="Gene3D" id="2.40.160.10">
    <property type="entry name" value="Porin"/>
    <property type="match status" value="1"/>
</dbReference>
<dbReference type="PANTHER" id="PTHR34501:SF2">
    <property type="entry name" value="OUTER MEMBRANE PORIN F-RELATED"/>
    <property type="match status" value="1"/>
</dbReference>
<gene>
    <name evidence="6" type="ORF">JCM19232_320</name>
</gene>
<reference evidence="6 7" key="2">
    <citation type="submission" date="2015-01" db="EMBL/GenBank/DDBJ databases">
        <authorList>
            <consortium name="NBRP consortium"/>
            <person name="Sawabe T."/>
            <person name="Meirelles P."/>
            <person name="Feng G."/>
            <person name="Sayaka M."/>
            <person name="Hattori M."/>
            <person name="Ohkuma M."/>
        </authorList>
    </citation>
    <scope>NUCLEOTIDE SEQUENCE [LARGE SCALE GENOMIC DNA]</scope>
    <source>
        <strain evidence="6 7">JCM19232</strain>
    </source>
</reference>
<comment type="subcellular location">
    <subcellularLocation>
        <location evidence="1">Cell outer membrane</location>
        <topology evidence="1">Multi-pass membrane protein</topology>
    </subcellularLocation>
</comment>
<dbReference type="InterPro" id="IPR033900">
    <property type="entry name" value="Gram_neg_porin_domain"/>
</dbReference>
<dbReference type="GO" id="GO:0015288">
    <property type="term" value="F:porin activity"/>
    <property type="evidence" value="ECO:0007669"/>
    <property type="project" value="InterPro"/>
</dbReference>
<dbReference type="CDD" id="cd00342">
    <property type="entry name" value="gram_neg_porins"/>
    <property type="match status" value="1"/>
</dbReference>
<reference evidence="6 7" key="1">
    <citation type="submission" date="2015-01" db="EMBL/GenBank/DDBJ databases">
        <title>Vibrio sp. C5 JCM 19232 whole genome shotgun sequence.</title>
        <authorList>
            <person name="Sawabe T."/>
            <person name="Meirelles P."/>
            <person name="Feng G."/>
            <person name="Sayaka M."/>
            <person name="Hattori M."/>
            <person name="Ohkuma M."/>
        </authorList>
    </citation>
    <scope>NUCLEOTIDE SEQUENCE [LARGE SCALE GENOMIC DNA]</scope>
    <source>
        <strain evidence="6 7">JCM19232</strain>
    </source>
</reference>
<keyword evidence="2 4" id="KW-0732">Signal</keyword>
<evidence type="ECO:0000256" key="4">
    <source>
        <dbReference type="SAM" id="SignalP"/>
    </source>
</evidence>
<keyword evidence="3" id="KW-0472">Membrane</keyword>
<evidence type="ECO:0000256" key="1">
    <source>
        <dbReference type="ARBA" id="ARBA00004571"/>
    </source>
</evidence>